<dbReference type="EMBL" id="AP023355">
    <property type="protein sequence ID" value="BCJ33161.1"/>
    <property type="molecule type" value="Genomic_DNA"/>
</dbReference>
<dbReference type="NCBIfam" id="NF038128">
    <property type="entry name" value="choice_anch_J"/>
    <property type="match status" value="1"/>
</dbReference>
<dbReference type="RefSeq" id="WP_203960096.1">
    <property type="nucleotide sequence ID" value="NZ_AP023355.1"/>
</dbReference>
<accession>A0A7R7DKB6</accession>
<sequence length="358" mass="36618">MTVAAGMSSTVDIALDAIPTVPVTGTVTDGSGHGWGLYATVTASDGTTTRTDPATGRYELDLLQDSSYTVQVAAVDPGYDPARLSVDVGTAALTRDVALTVAAVCTAAGYHADLSGASEAFTGSSVPSGWMVGNVDHHQPGYDPVPGWQFTNPGDRTNHTGGDGNFAIVDSDHSGQHAIQDTTLTSPSFDLTGASTPALSFDTDLRGAVNSTATVEVSVDDGGTWKSVWRKAGTANSRGPVVVGLPAAAGHRAVVRFHYTGSWSQWWEVDDVFVGDRSCDPVAGGLLVGRVTDTAGAGLAGTVTAAGSAVDTDADGRYRLFAPAGDQSVTAAAPDHTPATKTATVDPDRTTTLDFTLS</sequence>
<organism evidence="1 2">
    <name type="scientific">Actinocatenispora thailandica</name>
    <dbReference type="NCBI Taxonomy" id="227318"/>
    <lineage>
        <taxon>Bacteria</taxon>
        <taxon>Bacillati</taxon>
        <taxon>Actinomycetota</taxon>
        <taxon>Actinomycetes</taxon>
        <taxon>Micromonosporales</taxon>
        <taxon>Micromonosporaceae</taxon>
        <taxon>Actinocatenispora</taxon>
    </lineage>
</organism>
<proteinExistence type="predicted"/>
<dbReference type="SUPFAM" id="SSF49452">
    <property type="entry name" value="Starch-binding domain-like"/>
    <property type="match status" value="1"/>
</dbReference>
<dbReference type="KEGG" id="atl:Athai_06640"/>
<evidence type="ECO:0000313" key="2">
    <source>
        <dbReference type="Proteomes" id="UP000611640"/>
    </source>
</evidence>
<dbReference type="Pfam" id="PF13620">
    <property type="entry name" value="CarboxypepD_reg"/>
    <property type="match status" value="1"/>
</dbReference>
<name>A0A7R7DKB6_9ACTN</name>
<dbReference type="Gene3D" id="2.60.40.1120">
    <property type="entry name" value="Carboxypeptidase-like, regulatory domain"/>
    <property type="match status" value="2"/>
</dbReference>
<dbReference type="Gene3D" id="2.60.120.200">
    <property type="match status" value="1"/>
</dbReference>
<dbReference type="GO" id="GO:0030246">
    <property type="term" value="F:carbohydrate binding"/>
    <property type="evidence" value="ECO:0007669"/>
    <property type="project" value="InterPro"/>
</dbReference>
<dbReference type="InterPro" id="IPR008969">
    <property type="entry name" value="CarboxyPept-like_regulatory"/>
</dbReference>
<evidence type="ECO:0008006" key="3">
    <source>
        <dbReference type="Google" id="ProtNLM"/>
    </source>
</evidence>
<protein>
    <recommendedName>
        <fullName evidence="3">Carboxypeptidase regulatory-like domain-containing protein</fullName>
    </recommendedName>
</protein>
<dbReference type="SUPFAM" id="SSF49464">
    <property type="entry name" value="Carboxypeptidase regulatory domain-like"/>
    <property type="match status" value="1"/>
</dbReference>
<evidence type="ECO:0000313" key="1">
    <source>
        <dbReference type="EMBL" id="BCJ33161.1"/>
    </source>
</evidence>
<dbReference type="InterPro" id="IPR013320">
    <property type="entry name" value="ConA-like_dom_sf"/>
</dbReference>
<dbReference type="AlphaFoldDB" id="A0A7R7DKB6"/>
<dbReference type="InterPro" id="IPR013784">
    <property type="entry name" value="Carb-bd-like_fold"/>
</dbReference>
<reference evidence="1 2" key="1">
    <citation type="submission" date="2020-08" db="EMBL/GenBank/DDBJ databases">
        <title>Whole genome shotgun sequence of Actinocatenispora thailandica NBRC 105041.</title>
        <authorList>
            <person name="Komaki H."/>
            <person name="Tamura T."/>
        </authorList>
    </citation>
    <scope>NUCLEOTIDE SEQUENCE [LARGE SCALE GENOMIC DNA]</scope>
    <source>
        <strain evidence="1 2">NBRC 105041</strain>
    </source>
</reference>
<dbReference type="SUPFAM" id="SSF49899">
    <property type="entry name" value="Concanavalin A-like lectins/glucanases"/>
    <property type="match status" value="1"/>
</dbReference>
<dbReference type="Proteomes" id="UP000611640">
    <property type="component" value="Chromosome"/>
</dbReference>
<keyword evidence="2" id="KW-1185">Reference proteome</keyword>
<gene>
    <name evidence="1" type="ORF">Athai_06640</name>
</gene>